<dbReference type="InterPro" id="IPR007296">
    <property type="entry name" value="DUF403"/>
</dbReference>
<name>A0A328BN92_9CAUL</name>
<keyword evidence="3" id="KW-1185">Reference proteome</keyword>
<evidence type="ECO:0000313" key="3">
    <source>
        <dbReference type="Proteomes" id="UP000249524"/>
    </source>
</evidence>
<evidence type="ECO:0000313" key="2">
    <source>
        <dbReference type="EMBL" id="RAK68583.1"/>
    </source>
</evidence>
<feature type="domain" description="DUF403" evidence="1">
    <location>
        <begin position="2"/>
        <end position="304"/>
    </location>
</feature>
<evidence type="ECO:0000259" key="1">
    <source>
        <dbReference type="Pfam" id="PF04168"/>
    </source>
</evidence>
<dbReference type="PANTHER" id="PTHR34595:SF7">
    <property type="entry name" value="SLL1039 PROTEIN"/>
    <property type="match status" value="1"/>
</dbReference>
<dbReference type="Pfam" id="PF04168">
    <property type="entry name" value="Alpha-E"/>
    <property type="match status" value="1"/>
</dbReference>
<dbReference type="Proteomes" id="UP000249524">
    <property type="component" value="Unassembled WGS sequence"/>
</dbReference>
<reference evidence="2 3" key="1">
    <citation type="submission" date="2018-05" db="EMBL/GenBank/DDBJ databases">
        <authorList>
            <person name="Lanie J.A."/>
            <person name="Ng W.-L."/>
            <person name="Kazmierczak K.M."/>
            <person name="Andrzejewski T.M."/>
            <person name="Davidsen T.M."/>
            <person name="Wayne K.J."/>
            <person name="Tettelin H."/>
            <person name="Glass J.I."/>
            <person name="Rusch D."/>
            <person name="Podicherti R."/>
            <person name="Tsui H.-C.T."/>
            <person name="Winkler M.E."/>
        </authorList>
    </citation>
    <scope>NUCLEOTIDE SEQUENCE [LARGE SCALE GENOMIC DNA]</scope>
    <source>
        <strain evidence="2 3">BUT-10</strain>
    </source>
</reference>
<dbReference type="OrthoDB" id="9803532at2"/>
<dbReference type="EMBL" id="QFYS01000001">
    <property type="protein sequence ID" value="RAK68583.1"/>
    <property type="molecule type" value="Genomic_DNA"/>
</dbReference>
<accession>A0A328BN92</accession>
<gene>
    <name evidence="2" type="ORF">DJ019_00720</name>
</gene>
<comment type="caution">
    <text evidence="2">The sequence shown here is derived from an EMBL/GenBank/DDBJ whole genome shotgun (WGS) entry which is preliminary data.</text>
</comment>
<sequence length="315" mass="35278">MMLARVADSLYWIGRYVERAEHMCRLSDVMLNATLDRSEAATQVARIALAAVGDPDAAKAGNPYEAAQALTLDRDDAGSIYSSIARARENARQVRDQITTETWERLNLIYLRMSSPDAVKAFEGGSQVFLHDTIADLHLFKGAGDATMSHGEGWSFLLLGVYLERAQLIGALLEVVFGEGRQRRPIRDHFALTNVLRMGCALEPYLRVYTAEMQPRYILQFLMLDEDFPRSMRFCTQQIEQHLAAIIRHAGLAGRVGPDRLAGRLRARLQYADIDELETQGASAFLKTVLDECAAIHRSLYDAFVAYPLEDRLPA</sequence>
<organism evidence="2 3">
    <name type="scientific">Phenylobacterium kunshanense</name>
    <dbReference type="NCBI Taxonomy" id="1445034"/>
    <lineage>
        <taxon>Bacteria</taxon>
        <taxon>Pseudomonadati</taxon>
        <taxon>Pseudomonadota</taxon>
        <taxon>Alphaproteobacteria</taxon>
        <taxon>Caulobacterales</taxon>
        <taxon>Caulobacteraceae</taxon>
        <taxon>Phenylobacterium</taxon>
    </lineage>
</organism>
<dbReference type="InterPro" id="IPR051680">
    <property type="entry name" value="ATP-dep_Glu-Cys_Ligase-2"/>
</dbReference>
<dbReference type="RefSeq" id="WP_111274075.1">
    <property type="nucleotide sequence ID" value="NZ_QFYS01000001.1"/>
</dbReference>
<proteinExistence type="predicted"/>
<dbReference type="AlphaFoldDB" id="A0A328BN92"/>
<dbReference type="PANTHER" id="PTHR34595">
    <property type="entry name" value="BLR5612 PROTEIN"/>
    <property type="match status" value="1"/>
</dbReference>
<protein>
    <recommendedName>
        <fullName evidence="1">DUF403 domain-containing protein</fullName>
    </recommendedName>
</protein>